<protein>
    <submittedName>
        <fullName evidence="1">Uncharacterized protein</fullName>
    </submittedName>
</protein>
<evidence type="ECO:0000313" key="1">
    <source>
        <dbReference type="EMBL" id="MBB2184698.1"/>
    </source>
</evidence>
<organism evidence="1 2">
    <name type="scientific">Variimorphobacter saccharofermentans</name>
    <dbReference type="NCBI Taxonomy" id="2755051"/>
    <lineage>
        <taxon>Bacteria</taxon>
        <taxon>Bacillati</taxon>
        <taxon>Bacillota</taxon>
        <taxon>Clostridia</taxon>
        <taxon>Lachnospirales</taxon>
        <taxon>Lachnospiraceae</taxon>
        <taxon>Variimorphobacter</taxon>
    </lineage>
</organism>
<dbReference type="EMBL" id="JACEGA010000001">
    <property type="protein sequence ID" value="MBB2184698.1"/>
    <property type="molecule type" value="Genomic_DNA"/>
</dbReference>
<dbReference type="Proteomes" id="UP000574276">
    <property type="component" value="Unassembled WGS sequence"/>
</dbReference>
<reference evidence="1 2" key="1">
    <citation type="submission" date="2020-07" db="EMBL/GenBank/DDBJ databases">
        <title>Characterization and genome sequencing of isolate MD1, a novel member within the family Lachnospiraceae.</title>
        <authorList>
            <person name="Rettenmaier R."/>
            <person name="Di Bello L."/>
            <person name="Zinser C."/>
            <person name="Scheitz K."/>
            <person name="Liebl W."/>
            <person name="Zverlov V."/>
        </authorList>
    </citation>
    <scope>NUCLEOTIDE SEQUENCE [LARGE SCALE GENOMIC DNA]</scope>
    <source>
        <strain evidence="1 2">MD1</strain>
    </source>
</reference>
<dbReference type="InterPro" id="IPR027417">
    <property type="entry name" value="P-loop_NTPase"/>
</dbReference>
<proteinExistence type="predicted"/>
<dbReference type="Gene3D" id="3.40.50.10850">
    <property type="entry name" value="Ntrc-like two-domain protein"/>
    <property type="match status" value="1"/>
</dbReference>
<name>A0A839K5R7_9FIRM</name>
<dbReference type="AlphaFoldDB" id="A0A839K5R7"/>
<comment type="caution">
    <text evidence="1">The sequence shown here is derived from an EMBL/GenBank/DDBJ whole genome shotgun (WGS) entry which is preliminary data.</text>
</comment>
<keyword evidence="2" id="KW-1185">Reference proteome</keyword>
<dbReference type="RefSeq" id="WP_228354261.1">
    <property type="nucleotide sequence ID" value="NZ_JACEGA010000001.1"/>
</dbReference>
<evidence type="ECO:0000313" key="2">
    <source>
        <dbReference type="Proteomes" id="UP000574276"/>
    </source>
</evidence>
<dbReference type="Gene3D" id="3.40.50.300">
    <property type="entry name" value="P-loop containing nucleotide triphosphate hydrolases"/>
    <property type="match status" value="1"/>
</dbReference>
<sequence>MRKVLALYDRDTSYATRFMEFFKKNEPEYEICIFTKAESLQEYLRQHLIDILLLGTDMGTDDIPPDNVKLIVQFTEDQSKEKDFEKLYIFKYQSVQSVISKAISYFRRWENELHRQQPSGKTKIISIHSPVPEESKTAFAWSVSMLQSEHSSVLFIPMELLPTDICSCNESDNNSALSEFIYYLKENPDTITKMRSLVQYHGNLSVLSGITCGFELLSLTKEDVRKWIQSLITSSEYDLVVFYISFYSEAVMELLKQSNEVLVPWNNSKYEKALLTEWNRQMEVTGAAIAQDRIIKIPLKSQADGRYLGISLHELQQSRVWSVAEDYLQ</sequence>
<gene>
    <name evidence="1" type="ORF">H0486_17670</name>
</gene>
<accession>A0A839K5R7</accession>